<comment type="caution">
    <text evidence="1">The sequence shown here is derived from an EMBL/GenBank/DDBJ whole genome shotgun (WGS) entry which is preliminary data.</text>
</comment>
<evidence type="ECO:0000313" key="2">
    <source>
        <dbReference type="Proteomes" id="UP000250642"/>
    </source>
</evidence>
<dbReference type="EMBL" id="QEVW01000026">
    <property type="protein sequence ID" value="RAW10117.1"/>
    <property type="molecule type" value="Genomic_DNA"/>
</dbReference>
<proteinExistence type="predicted"/>
<protein>
    <submittedName>
        <fullName evidence="1">Uncharacterized protein</fullName>
    </submittedName>
</protein>
<dbReference type="AlphaFoldDB" id="A0A329QCW8"/>
<dbReference type="RefSeq" id="WP_113056088.1">
    <property type="nucleotide sequence ID" value="NZ_QEVW01000026.1"/>
</dbReference>
<dbReference type="Proteomes" id="UP000250642">
    <property type="component" value="Unassembled WGS sequence"/>
</dbReference>
<sequence length="253" mass="28746">MKKYMIPFLLLLLVGSGSTVWLYLTSSSTSEAIETSSTETELPHTELSTLPDIVEIKSEGKSIKLSLNDIPQYKNYLLNEGDIQGEIARTQFTSLDVPSSNMYVMLKYSCGSKDCSTILVQTDGNKSESLNMPVGIFQDYKVSSDHKKVLIRYAYDEGSLVKRQILVAVDLEKLKIIPYTSASLEEPFMLKPTWPIISYDWIDHNQFIIETAALETSEYSALKDWFSSENRKVRKVTIRLDVNKRLDEYPKAT</sequence>
<evidence type="ECO:0000313" key="1">
    <source>
        <dbReference type="EMBL" id="RAW10117.1"/>
    </source>
</evidence>
<organism evidence="1 2">
    <name type="scientific">Paenibacillus taichungensis</name>
    <dbReference type="NCBI Taxonomy" id="484184"/>
    <lineage>
        <taxon>Bacteria</taxon>
        <taxon>Bacillati</taxon>
        <taxon>Bacillota</taxon>
        <taxon>Bacilli</taxon>
        <taxon>Bacillales</taxon>
        <taxon>Paenibacillaceae</taxon>
        <taxon>Paenibacillus</taxon>
    </lineage>
</organism>
<name>A0A329QCW8_9BACL</name>
<reference evidence="1 2" key="1">
    <citation type="submission" date="2018-04" db="EMBL/GenBank/DDBJ databases">
        <title>Paenibacillus taichungensis Genome sequencing and assembly.</title>
        <authorList>
            <person name="Xu J."/>
            <person name="Rensing C."/>
            <person name="Mazhar H.S."/>
        </authorList>
    </citation>
    <scope>NUCLEOTIDE SEQUENCE [LARGE SCALE GENOMIC DNA]</scope>
    <source>
        <strain evidence="1 2">NC1</strain>
    </source>
</reference>
<accession>A0A329QCW8</accession>
<gene>
    <name evidence="1" type="ORF">DC345_29045</name>
</gene>